<dbReference type="EMBL" id="JANQDX010000008">
    <property type="protein sequence ID" value="KAL0919996.1"/>
    <property type="molecule type" value="Genomic_DNA"/>
</dbReference>
<feature type="region of interest" description="Disordered" evidence="1">
    <location>
        <begin position="13"/>
        <end position="108"/>
    </location>
</feature>
<reference evidence="2 3" key="1">
    <citation type="journal article" date="2024" name="Plant Biotechnol. J.">
        <title>Dendrobium thyrsiflorum genome and its molecular insights into genes involved in important horticultural traits.</title>
        <authorList>
            <person name="Chen B."/>
            <person name="Wang J.Y."/>
            <person name="Zheng P.J."/>
            <person name="Li K.L."/>
            <person name="Liang Y.M."/>
            <person name="Chen X.F."/>
            <person name="Zhang C."/>
            <person name="Zhao X."/>
            <person name="He X."/>
            <person name="Zhang G.Q."/>
            <person name="Liu Z.J."/>
            <person name="Xu Q."/>
        </authorList>
    </citation>
    <scope>NUCLEOTIDE SEQUENCE [LARGE SCALE GENOMIC DNA]</scope>
    <source>
        <strain evidence="2">GZMU011</strain>
    </source>
</reference>
<organism evidence="2 3">
    <name type="scientific">Dendrobium thyrsiflorum</name>
    <name type="common">Pinecone-like raceme dendrobium</name>
    <name type="synonym">Orchid</name>
    <dbReference type="NCBI Taxonomy" id="117978"/>
    <lineage>
        <taxon>Eukaryota</taxon>
        <taxon>Viridiplantae</taxon>
        <taxon>Streptophyta</taxon>
        <taxon>Embryophyta</taxon>
        <taxon>Tracheophyta</taxon>
        <taxon>Spermatophyta</taxon>
        <taxon>Magnoliopsida</taxon>
        <taxon>Liliopsida</taxon>
        <taxon>Asparagales</taxon>
        <taxon>Orchidaceae</taxon>
        <taxon>Epidendroideae</taxon>
        <taxon>Malaxideae</taxon>
        <taxon>Dendrobiinae</taxon>
        <taxon>Dendrobium</taxon>
    </lineage>
</organism>
<evidence type="ECO:0000313" key="3">
    <source>
        <dbReference type="Proteomes" id="UP001552299"/>
    </source>
</evidence>
<sequence length="119" mass="13930">MRMLRWMSGFTIRDRMNSEHICEKRRPPGATSDPTRTTSEEDEEEEKLGLFQNSSSREAEQQRINAENPRQAMAIDSLEALPARTSEAEEGTSRSRERQRRNRTASPRIRFIPNFLIRH</sequence>
<evidence type="ECO:0000313" key="2">
    <source>
        <dbReference type="EMBL" id="KAL0919996.1"/>
    </source>
</evidence>
<comment type="caution">
    <text evidence="2">The sequence shown here is derived from an EMBL/GenBank/DDBJ whole genome shotgun (WGS) entry which is preliminary data.</text>
</comment>
<dbReference type="AlphaFoldDB" id="A0ABD0V504"/>
<protein>
    <submittedName>
        <fullName evidence="2">Uncharacterized protein</fullName>
    </submittedName>
</protein>
<name>A0ABD0V504_DENTH</name>
<accession>A0ABD0V504</accession>
<evidence type="ECO:0000256" key="1">
    <source>
        <dbReference type="SAM" id="MobiDB-lite"/>
    </source>
</evidence>
<gene>
    <name evidence="2" type="ORF">M5K25_009093</name>
</gene>
<feature type="compositionally biased region" description="Basic and acidic residues" evidence="1">
    <location>
        <begin position="13"/>
        <end position="26"/>
    </location>
</feature>
<proteinExistence type="predicted"/>
<dbReference type="Proteomes" id="UP001552299">
    <property type="component" value="Unassembled WGS sequence"/>
</dbReference>
<keyword evidence="3" id="KW-1185">Reference proteome</keyword>